<feature type="region of interest" description="Disordered" evidence="2">
    <location>
        <begin position="269"/>
        <end position="290"/>
    </location>
</feature>
<dbReference type="EMBL" id="JAIZAY010000012">
    <property type="protein sequence ID" value="KAJ8031854.1"/>
    <property type="molecule type" value="Genomic_DNA"/>
</dbReference>
<evidence type="ECO:0000313" key="6">
    <source>
        <dbReference type="Proteomes" id="UP001152320"/>
    </source>
</evidence>
<feature type="compositionally biased region" description="Basic and acidic residues" evidence="2">
    <location>
        <begin position="272"/>
        <end position="284"/>
    </location>
</feature>
<keyword evidence="3" id="KW-0472">Membrane</keyword>
<sequence length="303" mass="32217">MFLDVTSFLTAENTQPNPPNCPRSGENITTVRGSLTAVATYGPFVCSDAEQGLIEATCNPVSGSSFNIGQNEVTCTCTDSGGLVSSCNFLVSVTDNTGFNSSPSPPNCPSSSLVLRASEESNSAVANYGTISCSDVQQGSIVATCQPSTGSVFSVGATLVTCICVDDGNLTSSCAFILTVEELQETFPIWLVVVLSAASVFVISLLILMIMLILKRKQPNGKGTNQDTAMTVVADLNHSAAIGSDVYSQPVDGREKTLNEGGKVYSKRIHKYDRTNTRSNKDNTSEQNYSSKVYNEGHYYTVE</sequence>
<evidence type="ECO:0000256" key="2">
    <source>
        <dbReference type="SAM" id="MobiDB-lite"/>
    </source>
</evidence>
<protein>
    <submittedName>
        <fullName evidence="5">Hyalin</fullName>
    </submittedName>
</protein>
<evidence type="ECO:0000256" key="3">
    <source>
        <dbReference type="SAM" id="Phobius"/>
    </source>
</evidence>
<organism evidence="5 6">
    <name type="scientific">Holothuria leucospilota</name>
    <name type="common">Black long sea cucumber</name>
    <name type="synonym">Mertensiothuria leucospilota</name>
    <dbReference type="NCBI Taxonomy" id="206669"/>
    <lineage>
        <taxon>Eukaryota</taxon>
        <taxon>Metazoa</taxon>
        <taxon>Echinodermata</taxon>
        <taxon>Eleutherozoa</taxon>
        <taxon>Echinozoa</taxon>
        <taxon>Holothuroidea</taxon>
        <taxon>Aspidochirotacea</taxon>
        <taxon>Aspidochirotida</taxon>
        <taxon>Holothuriidae</taxon>
        <taxon>Holothuria</taxon>
    </lineage>
</organism>
<dbReference type="Proteomes" id="UP001152320">
    <property type="component" value="Chromosome 12"/>
</dbReference>
<reference evidence="5" key="1">
    <citation type="submission" date="2021-10" db="EMBL/GenBank/DDBJ databases">
        <title>Tropical sea cucumber genome reveals ecological adaptation and Cuvierian tubules defense mechanism.</title>
        <authorList>
            <person name="Chen T."/>
        </authorList>
    </citation>
    <scope>NUCLEOTIDE SEQUENCE</scope>
    <source>
        <strain evidence="5">Nanhai2018</strain>
        <tissue evidence="5">Muscle</tissue>
    </source>
</reference>
<dbReference type="InterPro" id="IPR003410">
    <property type="entry name" value="HYR_dom"/>
</dbReference>
<evidence type="ECO:0000313" key="5">
    <source>
        <dbReference type="EMBL" id="KAJ8031854.1"/>
    </source>
</evidence>
<dbReference type="Pfam" id="PF02494">
    <property type="entry name" value="HYR"/>
    <property type="match status" value="2"/>
</dbReference>
<keyword evidence="3" id="KW-1133">Transmembrane helix</keyword>
<dbReference type="PANTHER" id="PTHR24273:SF32">
    <property type="entry name" value="HYALIN"/>
    <property type="match status" value="1"/>
</dbReference>
<gene>
    <name evidence="5" type="ORF">HOLleu_25191</name>
</gene>
<evidence type="ECO:0000256" key="1">
    <source>
        <dbReference type="ARBA" id="ARBA00022737"/>
    </source>
</evidence>
<dbReference type="PROSITE" id="PS50825">
    <property type="entry name" value="HYR"/>
    <property type="match status" value="2"/>
</dbReference>
<dbReference type="AlphaFoldDB" id="A0A9Q1BSI0"/>
<feature type="transmembrane region" description="Helical" evidence="3">
    <location>
        <begin position="189"/>
        <end position="214"/>
    </location>
</feature>
<dbReference type="PANTHER" id="PTHR24273">
    <property type="entry name" value="FI04643P-RELATED"/>
    <property type="match status" value="1"/>
</dbReference>
<keyword evidence="3" id="KW-0812">Transmembrane</keyword>
<dbReference type="OrthoDB" id="6515930at2759"/>
<keyword evidence="6" id="KW-1185">Reference proteome</keyword>
<evidence type="ECO:0000259" key="4">
    <source>
        <dbReference type="PROSITE" id="PS50825"/>
    </source>
</evidence>
<comment type="caution">
    <text evidence="5">The sequence shown here is derived from an EMBL/GenBank/DDBJ whole genome shotgun (WGS) entry which is preliminary data.</text>
</comment>
<proteinExistence type="predicted"/>
<feature type="domain" description="HYR" evidence="4">
    <location>
        <begin position="11"/>
        <end position="95"/>
    </location>
</feature>
<name>A0A9Q1BSI0_HOLLE</name>
<keyword evidence="1" id="KW-0677">Repeat</keyword>
<feature type="domain" description="HYR" evidence="4">
    <location>
        <begin position="98"/>
        <end position="182"/>
    </location>
</feature>
<accession>A0A9Q1BSI0</accession>